<protein>
    <submittedName>
        <fullName evidence="1">Uncharacterized protein</fullName>
    </submittedName>
</protein>
<sequence length="108" mass="11617">VRSLRIAALVRYVSYFGTSLTGNSKFSTRAPDYASDVRDNSGPNGDDLNKVTVEKSVVRDVIDGITGCVVCDMVVDVAGRRWRVTDQPGGGGSTGVRVAARVGWRRRA</sequence>
<proteinExistence type="predicted"/>
<gene>
    <name evidence="1" type="ORF">g.18741</name>
</gene>
<evidence type="ECO:0000313" key="1">
    <source>
        <dbReference type="EMBL" id="JAT89691.1"/>
    </source>
</evidence>
<feature type="non-terminal residue" evidence="1">
    <location>
        <position position="1"/>
    </location>
</feature>
<reference evidence="1" key="1">
    <citation type="submission" date="2015-09" db="EMBL/GenBank/DDBJ databases">
        <title>De novo assembly of Pectinophora gossypiella (Pink Bollworm) gut transcriptome.</title>
        <authorList>
            <person name="Tassone E.E."/>
        </authorList>
    </citation>
    <scope>NUCLEOTIDE SEQUENCE</scope>
</reference>
<organism evidence="1">
    <name type="scientific">Pectinophora gossypiella</name>
    <name type="common">Cotton pink bollworm</name>
    <name type="synonym">Depressaria gossypiella</name>
    <dbReference type="NCBI Taxonomy" id="13191"/>
    <lineage>
        <taxon>Eukaryota</taxon>
        <taxon>Metazoa</taxon>
        <taxon>Ecdysozoa</taxon>
        <taxon>Arthropoda</taxon>
        <taxon>Hexapoda</taxon>
        <taxon>Insecta</taxon>
        <taxon>Pterygota</taxon>
        <taxon>Neoptera</taxon>
        <taxon>Endopterygota</taxon>
        <taxon>Lepidoptera</taxon>
        <taxon>Glossata</taxon>
        <taxon>Ditrysia</taxon>
        <taxon>Gelechioidea</taxon>
        <taxon>Gelechiidae</taxon>
        <taxon>Apatetrinae</taxon>
        <taxon>Pectinophora</taxon>
    </lineage>
</organism>
<dbReference type="EMBL" id="GDQN01001363">
    <property type="protein sequence ID" value="JAT89691.1"/>
    <property type="molecule type" value="Transcribed_RNA"/>
</dbReference>
<feature type="non-terminal residue" evidence="1">
    <location>
        <position position="108"/>
    </location>
</feature>
<dbReference type="AlphaFoldDB" id="A0A1E1WSA5"/>
<accession>A0A1E1WSA5</accession>
<name>A0A1E1WSA5_PECGO</name>